<feature type="transmembrane region" description="Helical" evidence="1">
    <location>
        <begin position="185"/>
        <end position="204"/>
    </location>
</feature>
<dbReference type="AlphaFoldDB" id="A0A1H0F7K6"/>
<keyword evidence="1" id="KW-0472">Membrane</keyword>
<dbReference type="OrthoDB" id="7348799at2"/>
<dbReference type="SUPFAM" id="SSF48317">
    <property type="entry name" value="Acid phosphatase/Vanadium-dependent haloperoxidase"/>
    <property type="match status" value="1"/>
</dbReference>
<evidence type="ECO:0000313" key="4">
    <source>
        <dbReference type="Proteomes" id="UP000199075"/>
    </source>
</evidence>
<keyword evidence="1" id="KW-0812">Transmembrane</keyword>
<evidence type="ECO:0000313" key="3">
    <source>
        <dbReference type="EMBL" id="SDN90541.1"/>
    </source>
</evidence>
<feature type="transmembrane region" description="Helical" evidence="1">
    <location>
        <begin position="160"/>
        <end position="178"/>
    </location>
</feature>
<dbReference type="Pfam" id="PF01569">
    <property type="entry name" value="PAP2"/>
    <property type="match status" value="1"/>
</dbReference>
<gene>
    <name evidence="3" type="ORF">SAMN04487957_102340</name>
</gene>
<organism evidence="3 4">
    <name type="scientific">Halomonas shengliensis</name>
    <dbReference type="NCBI Taxonomy" id="419597"/>
    <lineage>
        <taxon>Bacteria</taxon>
        <taxon>Pseudomonadati</taxon>
        <taxon>Pseudomonadota</taxon>
        <taxon>Gammaproteobacteria</taxon>
        <taxon>Oceanospirillales</taxon>
        <taxon>Halomonadaceae</taxon>
        <taxon>Halomonas</taxon>
    </lineage>
</organism>
<dbReference type="CDD" id="cd03396">
    <property type="entry name" value="PAP2_like_6"/>
    <property type="match status" value="1"/>
</dbReference>
<feature type="transmembrane region" description="Helical" evidence="1">
    <location>
        <begin position="107"/>
        <end position="126"/>
    </location>
</feature>
<dbReference type="STRING" id="419597.SAMN04487957_102340"/>
<feature type="transmembrane region" description="Helical" evidence="1">
    <location>
        <begin position="77"/>
        <end position="95"/>
    </location>
</feature>
<keyword evidence="1" id="KW-1133">Transmembrane helix</keyword>
<proteinExistence type="predicted"/>
<feature type="transmembrane region" description="Helical" evidence="1">
    <location>
        <begin position="20"/>
        <end position="37"/>
    </location>
</feature>
<dbReference type="InterPro" id="IPR000326">
    <property type="entry name" value="PAP2/HPO"/>
</dbReference>
<dbReference type="EMBL" id="FNIV01000002">
    <property type="protein sequence ID" value="SDN90541.1"/>
    <property type="molecule type" value="Genomic_DNA"/>
</dbReference>
<feature type="domain" description="Phosphatidic acid phosphatase type 2/haloperoxidase" evidence="2">
    <location>
        <begin position="106"/>
        <end position="229"/>
    </location>
</feature>
<evidence type="ECO:0000256" key="1">
    <source>
        <dbReference type="SAM" id="Phobius"/>
    </source>
</evidence>
<dbReference type="RefSeq" id="WP_089677188.1">
    <property type="nucleotide sequence ID" value="NZ_FNIV01000002.1"/>
</dbReference>
<reference evidence="4" key="1">
    <citation type="submission" date="2016-10" db="EMBL/GenBank/DDBJ databases">
        <authorList>
            <person name="Varghese N."/>
            <person name="Submissions S."/>
        </authorList>
    </citation>
    <scope>NUCLEOTIDE SEQUENCE [LARGE SCALE GENOMIC DNA]</scope>
    <source>
        <strain evidence="4">CGMCC 1.6444</strain>
    </source>
</reference>
<evidence type="ECO:0000259" key="2">
    <source>
        <dbReference type="Pfam" id="PF01569"/>
    </source>
</evidence>
<dbReference type="Proteomes" id="UP000199075">
    <property type="component" value="Unassembled WGS sequence"/>
</dbReference>
<sequence length="254" mass="28182">MPPTTPASRLVDPSSASRPLHRLVLAWAAFLLLMLVIDRMGLDFRLADALYDLQGDAWSLRTHPLLETWLHRGGRTLSQWLGGGVILLLLASLLLRPLRHWRRPLRYLFLAVAGGALAVSVIKQLVPMECPWDLARYGGDWPFVGLLTPRPTGMPDSACFPAGHASAGYAWIALYFFLRRVRPRLRWLGLATGLGLGLAFGVTQQLRGAHFLSHDLWTLMLCWTISFGLAQRLLPPATQPTDTTQPAREATAHA</sequence>
<dbReference type="InterPro" id="IPR036938">
    <property type="entry name" value="PAP2/HPO_sf"/>
</dbReference>
<accession>A0A1H0F7K6</accession>
<protein>
    <submittedName>
        <fullName evidence="3">Membrane-associated enzyme, PAP2 (Acid phosphatase) superfamily</fullName>
    </submittedName>
</protein>
<name>A0A1H0F7K6_9GAMM</name>
<dbReference type="Gene3D" id="1.20.144.10">
    <property type="entry name" value="Phosphatidic acid phosphatase type 2/haloperoxidase"/>
    <property type="match status" value="1"/>
</dbReference>
<keyword evidence="4" id="KW-1185">Reference proteome</keyword>